<accession>A0AA39NED5</accession>
<keyword evidence="2" id="KW-0812">Transmembrane</keyword>
<keyword evidence="2" id="KW-1133">Transmembrane helix</keyword>
<feature type="transmembrane region" description="Helical" evidence="2">
    <location>
        <begin position="125"/>
        <end position="147"/>
    </location>
</feature>
<reference evidence="3" key="1">
    <citation type="submission" date="2023-06" db="EMBL/GenBank/DDBJ databases">
        <authorList>
            <consortium name="Lawrence Berkeley National Laboratory"/>
            <person name="Ahrendt S."/>
            <person name="Sahu N."/>
            <person name="Indic B."/>
            <person name="Wong-Bajracharya J."/>
            <person name="Merenyi Z."/>
            <person name="Ke H.-M."/>
            <person name="Monk M."/>
            <person name="Kocsube S."/>
            <person name="Drula E."/>
            <person name="Lipzen A."/>
            <person name="Balint B."/>
            <person name="Henrissat B."/>
            <person name="Andreopoulos B."/>
            <person name="Martin F.M."/>
            <person name="Harder C.B."/>
            <person name="Rigling D."/>
            <person name="Ford K.L."/>
            <person name="Foster G.D."/>
            <person name="Pangilinan J."/>
            <person name="Papanicolaou A."/>
            <person name="Barry K."/>
            <person name="LaButti K."/>
            <person name="Viragh M."/>
            <person name="Koriabine M."/>
            <person name="Yan M."/>
            <person name="Riley R."/>
            <person name="Champramary S."/>
            <person name="Plett K.L."/>
            <person name="Tsai I.J."/>
            <person name="Slot J."/>
            <person name="Sipos G."/>
            <person name="Plett J."/>
            <person name="Nagy L.G."/>
            <person name="Grigoriev I.V."/>
        </authorList>
    </citation>
    <scope>NUCLEOTIDE SEQUENCE</scope>
    <source>
        <strain evidence="3">ICMP 16352</strain>
    </source>
</reference>
<protein>
    <submittedName>
        <fullName evidence="3">Uncharacterized protein</fullName>
    </submittedName>
</protein>
<feature type="compositionally biased region" description="Basic and acidic residues" evidence="1">
    <location>
        <begin position="679"/>
        <end position="695"/>
    </location>
</feature>
<keyword evidence="2" id="KW-0472">Membrane</keyword>
<keyword evidence="4" id="KW-1185">Reference proteome</keyword>
<feature type="transmembrane region" description="Helical" evidence="2">
    <location>
        <begin position="59"/>
        <end position="77"/>
    </location>
</feature>
<feature type="transmembrane region" description="Helical" evidence="2">
    <location>
        <begin position="34"/>
        <end position="53"/>
    </location>
</feature>
<gene>
    <name evidence="3" type="ORF">IW261DRAFT_1624040</name>
</gene>
<evidence type="ECO:0000256" key="1">
    <source>
        <dbReference type="SAM" id="MobiDB-lite"/>
    </source>
</evidence>
<dbReference type="Proteomes" id="UP001175227">
    <property type="component" value="Unassembled WGS sequence"/>
</dbReference>
<feature type="region of interest" description="Disordered" evidence="1">
    <location>
        <begin position="679"/>
        <end position="709"/>
    </location>
</feature>
<proteinExistence type="predicted"/>
<evidence type="ECO:0000256" key="2">
    <source>
        <dbReference type="SAM" id="Phobius"/>
    </source>
</evidence>
<evidence type="ECO:0000313" key="3">
    <source>
        <dbReference type="EMBL" id="KAK0464116.1"/>
    </source>
</evidence>
<organism evidence="3 4">
    <name type="scientific">Armillaria novae-zelandiae</name>
    <dbReference type="NCBI Taxonomy" id="153914"/>
    <lineage>
        <taxon>Eukaryota</taxon>
        <taxon>Fungi</taxon>
        <taxon>Dikarya</taxon>
        <taxon>Basidiomycota</taxon>
        <taxon>Agaricomycotina</taxon>
        <taxon>Agaricomycetes</taxon>
        <taxon>Agaricomycetidae</taxon>
        <taxon>Agaricales</taxon>
        <taxon>Marasmiineae</taxon>
        <taxon>Physalacriaceae</taxon>
        <taxon>Armillaria</taxon>
    </lineage>
</organism>
<name>A0AA39NED5_9AGAR</name>
<dbReference type="EMBL" id="JAUEPR010000101">
    <property type="protein sequence ID" value="KAK0464116.1"/>
    <property type="molecule type" value="Genomic_DNA"/>
</dbReference>
<sequence>MRKSTFQISMFRPSYGLGTIRFGFLDPKNIKETYHPWSLFLLICLYLLPVLPSPTLRDHWIAILGFSWCFKGLAIYWKQLRSFPTPGNSPTSKTKLPLEIYETAEHIGKDFKAIQSMQHPPNANFLLFSAIIHYFTYFTPSLALPYITRRLNPSLSIPNPASREPLVPLYDFICYLQLLYGVNLYSPKELFRGHGLYELVQSWKITERDQHDIIILREALLCKSRSNDEKVVIVWNMYIKAIKMGKGAMWEKGVWGEIVSFGLKSLGAWVVLISMEWNNGSPIDSSKGIYWLLMEQDVQLVMLTFDTMRVPYAKGTECLWGHTTLYSKNKYVQILGIDITGAVSGRAGTRPTSILEAWEANFLKRKNGEIYAPSMLEAIDSLRNIEASLFHSVNFLMTQVTVCAPSRKETSFAILEPLCDAAINFIRPLVAILTHLPAIIDYFSCALESEPIPESTSAYVAELYQAMLSDAQLARDASQPLSAAILNVKVPLITKLRGASGLEAFFRALMWLPWSSSIYCQGALQYLDTVVDFTVRLGDFISDKEYVGALEGRETIAKGLCNIGKSVLHNMGYIGIHTHGLRQKGQALQDHHIDTREATQNILIASMLFPRCLTSVSASNIRRGPSEMEKDKDKFEYRAKSEVLISYFHTRDTPWLVAETRANQLSDLHCGWDSHGRHHEMHEQRCIRTPKDAEGRNSNTKDGPPDGQL</sequence>
<evidence type="ECO:0000313" key="4">
    <source>
        <dbReference type="Proteomes" id="UP001175227"/>
    </source>
</evidence>
<dbReference type="AlphaFoldDB" id="A0AA39NED5"/>
<comment type="caution">
    <text evidence="3">The sequence shown here is derived from an EMBL/GenBank/DDBJ whole genome shotgun (WGS) entry which is preliminary data.</text>
</comment>